<keyword evidence="6 7" id="KW-0961">Cell wall biogenesis/degradation</keyword>
<dbReference type="EC" id="4.2.2.29" evidence="7"/>
<accession>A0A8E2U3G2</accession>
<keyword evidence="5 7" id="KW-0456">Lyase</keyword>
<dbReference type="GO" id="GO:0008932">
    <property type="term" value="F:lytic endotransglycosylase activity"/>
    <property type="evidence" value="ECO:0007669"/>
    <property type="project" value="UniProtKB-UniRule"/>
</dbReference>
<dbReference type="CDD" id="cd08010">
    <property type="entry name" value="MltG_like"/>
    <property type="match status" value="1"/>
</dbReference>
<keyword evidence="1 7" id="KW-1003">Cell membrane</keyword>
<evidence type="ECO:0000313" key="9">
    <source>
        <dbReference type="EMBL" id="PNF76288.1"/>
    </source>
</evidence>
<evidence type="ECO:0000256" key="3">
    <source>
        <dbReference type="ARBA" id="ARBA00022989"/>
    </source>
</evidence>
<reference evidence="9 10" key="1">
    <citation type="submission" date="2018-01" db="EMBL/GenBank/DDBJ databases">
        <title>Denitrification phenotypes of diverse strains of Pseudomonas stutzeri.</title>
        <authorList>
            <person name="Milligan D.A."/>
            <person name="Bergaust L."/>
            <person name="Bakken L.R."/>
            <person name="Frostegard A."/>
        </authorList>
    </citation>
    <scope>NUCLEOTIDE SEQUENCE [LARGE SCALE GENOMIC DNA]</scope>
    <source>
        <strain evidence="9 10">DSM 50238</strain>
    </source>
</reference>
<gene>
    <name evidence="7" type="primary">mltG</name>
    <name evidence="9" type="ORF">CXK95_12865</name>
</gene>
<keyword evidence="3 7" id="KW-1133">Transmembrane helix</keyword>
<dbReference type="Gene3D" id="3.30.1490.480">
    <property type="entry name" value="Endolytic murein transglycosylase"/>
    <property type="match status" value="1"/>
</dbReference>
<dbReference type="GO" id="GO:0071555">
    <property type="term" value="P:cell wall organization"/>
    <property type="evidence" value="ECO:0007669"/>
    <property type="project" value="UniProtKB-KW"/>
</dbReference>
<dbReference type="PANTHER" id="PTHR30518">
    <property type="entry name" value="ENDOLYTIC MUREIN TRANSGLYCOSYLASE"/>
    <property type="match status" value="1"/>
</dbReference>
<dbReference type="Proteomes" id="UP000235881">
    <property type="component" value="Unassembled WGS sequence"/>
</dbReference>
<evidence type="ECO:0000256" key="5">
    <source>
        <dbReference type="ARBA" id="ARBA00023239"/>
    </source>
</evidence>
<dbReference type="NCBIfam" id="TIGR00247">
    <property type="entry name" value="endolytic transglycosylase MltG"/>
    <property type="match status" value="1"/>
</dbReference>
<dbReference type="Gene3D" id="3.30.160.60">
    <property type="entry name" value="Classic Zinc Finger"/>
    <property type="match status" value="1"/>
</dbReference>
<evidence type="ECO:0000313" key="10">
    <source>
        <dbReference type="Proteomes" id="UP000235881"/>
    </source>
</evidence>
<dbReference type="RefSeq" id="WP_008570644.1">
    <property type="nucleotide sequence ID" value="NZ_CP065721.1"/>
</dbReference>
<sequence>MIRKLLISLGLVALLALAGLGLFAWKQYSALEQPLALEELQLLDVQSGDTPSGVFQRLETQGLLRDSFWLRVYWRLNLSGQSLHSGEYRLTPGMSARDLIGLWQRGEVEQYSLTLVEGWNFRQLRAALQAQPKLQQTLQGLADAEVMARLGQPGLHPEGRFFPDTYRFTRGTSDLDLLKQAYTRLEQVLAEEWQQRAQGLPYQDAYQALIMASIIEKETGVPQERGEIAGVFVRRLARGMLLQTDPTVIYGMGESYRGRISRNDLRRPTPYNTYTTAGLPPTPIAMVGREAIHAALHPKEGRSLYFVARGDGSHVFSDTLDEHNRAVRQYQLNRRADYRSSPAPQPAPSTSEQAQ</sequence>
<comment type="catalytic activity">
    <reaction evidence="7">
        <text>a peptidoglycan chain = a peptidoglycan chain with N-acetyl-1,6-anhydromuramyl-[peptide] at the reducing end + a peptidoglycan chain with N-acetylglucosamine at the non-reducing end.</text>
        <dbReference type="EC" id="4.2.2.29"/>
    </reaction>
</comment>
<name>A0A8E2U3G2_9GAMM</name>
<dbReference type="GO" id="GO:0005886">
    <property type="term" value="C:plasma membrane"/>
    <property type="evidence" value="ECO:0007669"/>
    <property type="project" value="UniProtKB-UniRule"/>
</dbReference>
<evidence type="ECO:0000256" key="8">
    <source>
        <dbReference type="SAM" id="MobiDB-lite"/>
    </source>
</evidence>
<evidence type="ECO:0000256" key="7">
    <source>
        <dbReference type="HAMAP-Rule" id="MF_02065"/>
    </source>
</evidence>
<feature type="site" description="Important for catalytic activity" evidence="7">
    <location>
        <position position="218"/>
    </location>
</feature>
<feature type="region of interest" description="Disordered" evidence="8">
    <location>
        <begin position="333"/>
        <end position="355"/>
    </location>
</feature>
<dbReference type="HAMAP" id="MF_02065">
    <property type="entry name" value="MltG"/>
    <property type="match status" value="1"/>
</dbReference>
<dbReference type="PANTHER" id="PTHR30518:SF2">
    <property type="entry name" value="ENDOLYTIC MUREIN TRANSGLYCOSYLASE"/>
    <property type="match status" value="1"/>
</dbReference>
<comment type="function">
    <text evidence="7">Functions as a peptidoglycan terminase that cleaves nascent peptidoglycan strands endolytically to terminate their elongation.</text>
</comment>
<proteinExistence type="inferred from homology"/>
<dbReference type="EMBL" id="POUK01000004">
    <property type="protein sequence ID" value="PNF76288.1"/>
    <property type="molecule type" value="Genomic_DNA"/>
</dbReference>
<evidence type="ECO:0000256" key="2">
    <source>
        <dbReference type="ARBA" id="ARBA00022692"/>
    </source>
</evidence>
<dbReference type="AlphaFoldDB" id="A0A8E2U3G2"/>
<dbReference type="InterPro" id="IPR003770">
    <property type="entry name" value="MLTG-like"/>
</dbReference>
<dbReference type="GO" id="GO:0009252">
    <property type="term" value="P:peptidoglycan biosynthetic process"/>
    <property type="evidence" value="ECO:0007669"/>
    <property type="project" value="UniProtKB-UniRule"/>
</dbReference>
<keyword evidence="7" id="KW-0997">Cell inner membrane</keyword>
<evidence type="ECO:0000256" key="4">
    <source>
        <dbReference type="ARBA" id="ARBA00023136"/>
    </source>
</evidence>
<comment type="caution">
    <text evidence="9">The sequence shown here is derived from an EMBL/GenBank/DDBJ whole genome shotgun (WGS) entry which is preliminary data.</text>
</comment>
<evidence type="ECO:0000256" key="6">
    <source>
        <dbReference type="ARBA" id="ARBA00023316"/>
    </source>
</evidence>
<protein>
    <recommendedName>
        <fullName evidence="7">Endolytic murein transglycosylase</fullName>
        <ecNumber evidence="7">4.2.2.29</ecNumber>
    </recommendedName>
    <alternativeName>
        <fullName evidence="7">Peptidoglycan lytic transglycosylase</fullName>
    </alternativeName>
    <alternativeName>
        <fullName evidence="7">Peptidoglycan polymerization terminase</fullName>
    </alternativeName>
</protein>
<organism evidence="9 10">
    <name type="scientific">Stutzerimonas degradans</name>
    <dbReference type="NCBI Taxonomy" id="2968968"/>
    <lineage>
        <taxon>Bacteria</taxon>
        <taxon>Pseudomonadati</taxon>
        <taxon>Pseudomonadota</taxon>
        <taxon>Gammaproteobacteria</taxon>
        <taxon>Pseudomonadales</taxon>
        <taxon>Pseudomonadaceae</taxon>
        <taxon>Stutzerimonas</taxon>
    </lineage>
</organism>
<keyword evidence="2 7" id="KW-0812">Transmembrane</keyword>
<evidence type="ECO:0000256" key="1">
    <source>
        <dbReference type="ARBA" id="ARBA00022475"/>
    </source>
</evidence>
<dbReference type="Pfam" id="PF02618">
    <property type="entry name" value="YceG"/>
    <property type="match status" value="1"/>
</dbReference>
<dbReference type="FunFam" id="3.30.160.60:FF:000242">
    <property type="entry name" value="Endolytic murein transglycosylase"/>
    <property type="match status" value="1"/>
</dbReference>
<comment type="similarity">
    <text evidence="7">Belongs to the transglycosylase MltG family.</text>
</comment>
<keyword evidence="4 7" id="KW-0472">Membrane</keyword>
<keyword evidence="10" id="KW-1185">Reference proteome</keyword>